<sequence length="379" mass="41029">MTEIPELVLGLFAAPGGRPFAGLPTARNVLLILVDGLGWPIFEQLRDRLPRLTGFSAPIRTQFPSTTAANVTTLHTGLTVGETGLYEWIVHEPSLDALVAPLMYSYAKDTTRDTLLPAAPDPLRLLPFGTVYQRLADAGVPSTVHQSAKFTPSTFSSVVLRPAALAGYDTITGAIANVVADLARPGPRYSVLYVNEMDAVAHISGPESAQYREKATQVLRELDAMLAALPAGTVVLLTADHGHVAMDPDTTVHLNELWPALPDLLRRWSVEPQTGPAGSPRDCFLHVREADTANDIAKELRSRLDGVATVHLTDELIDEGVFGDRVTGRLRERVGEIVVLPAPGETVWWKDPLYPNVFRGHHGGLSDAEMLIPLCAQVL</sequence>
<reference evidence="2" key="1">
    <citation type="journal article" date="2019" name="Int. J. Syst. Evol. Microbiol.">
        <title>The Global Catalogue of Microorganisms (GCM) 10K type strain sequencing project: providing services to taxonomists for standard genome sequencing and annotation.</title>
        <authorList>
            <consortium name="The Broad Institute Genomics Platform"/>
            <consortium name="The Broad Institute Genome Sequencing Center for Infectious Disease"/>
            <person name="Wu L."/>
            <person name="Ma J."/>
        </authorList>
    </citation>
    <scope>NUCLEOTIDE SEQUENCE [LARGE SCALE GENOMIC DNA]</scope>
    <source>
        <strain evidence="2">CGMCC 4.7152</strain>
    </source>
</reference>
<dbReference type="SUPFAM" id="SSF53649">
    <property type="entry name" value="Alkaline phosphatase-like"/>
    <property type="match status" value="1"/>
</dbReference>
<dbReference type="InterPro" id="IPR002591">
    <property type="entry name" value="Phosphodiest/P_Trfase"/>
</dbReference>
<proteinExistence type="predicted"/>
<dbReference type="RefSeq" id="WP_380115714.1">
    <property type="nucleotide sequence ID" value="NZ_JBHSIU010000018.1"/>
</dbReference>
<dbReference type="Pfam" id="PF01663">
    <property type="entry name" value="Phosphodiest"/>
    <property type="match status" value="1"/>
</dbReference>
<comment type="caution">
    <text evidence="1">The sequence shown here is derived from an EMBL/GenBank/DDBJ whole genome shotgun (WGS) entry which is preliminary data.</text>
</comment>
<organism evidence="1 2">
    <name type="scientific">Dactylosporangium cerinum</name>
    <dbReference type="NCBI Taxonomy" id="1434730"/>
    <lineage>
        <taxon>Bacteria</taxon>
        <taxon>Bacillati</taxon>
        <taxon>Actinomycetota</taxon>
        <taxon>Actinomycetes</taxon>
        <taxon>Micromonosporales</taxon>
        <taxon>Micromonosporaceae</taxon>
        <taxon>Dactylosporangium</taxon>
    </lineage>
</organism>
<dbReference type="Gene3D" id="3.40.720.10">
    <property type="entry name" value="Alkaline Phosphatase, subunit A"/>
    <property type="match status" value="1"/>
</dbReference>
<gene>
    <name evidence="1" type="ORF">ACFPIJ_15895</name>
</gene>
<evidence type="ECO:0000313" key="2">
    <source>
        <dbReference type="Proteomes" id="UP001595912"/>
    </source>
</evidence>
<keyword evidence="2" id="KW-1185">Reference proteome</keyword>
<evidence type="ECO:0000313" key="1">
    <source>
        <dbReference type="EMBL" id="MFC4999318.1"/>
    </source>
</evidence>
<dbReference type="Proteomes" id="UP001595912">
    <property type="component" value="Unassembled WGS sequence"/>
</dbReference>
<accession>A0ABV9VV63</accession>
<dbReference type="PANTHER" id="PTHR10151">
    <property type="entry name" value="ECTONUCLEOTIDE PYROPHOSPHATASE/PHOSPHODIESTERASE"/>
    <property type="match status" value="1"/>
</dbReference>
<dbReference type="EMBL" id="JBHSIU010000018">
    <property type="protein sequence ID" value="MFC4999318.1"/>
    <property type="molecule type" value="Genomic_DNA"/>
</dbReference>
<protein>
    <submittedName>
        <fullName evidence="1">Alkaline phosphatase family protein</fullName>
    </submittedName>
</protein>
<dbReference type="InterPro" id="IPR017850">
    <property type="entry name" value="Alkaline_phosphatase_core_sf"/>
</dbReference>
<name>A0ABV9VV63_9ACTN</name>
<dbReference type="PANTHER" id="PTHR10151:SF120">
    <property type="entry name" value="BIS(5'-ADENOSYL)-TRIPHOSPHATASE"/>
    <property type="match status" value="1"/>
</dbReference>